<feature type="compositionally biased region" description="Pro residues" evidence="1">
    <location>
        <begin position="179"/>
        <end position="229"/>
    </location>
</feature>
<dbReference type="AlphaFoldDB" id="E3JB00"/>
<feature type="compositionally biased region" description="Low complexity" evidence="1">
    <location>
        <begin position="116"/>
        <end position="132"/>
    </location>
</feature>
<gene>
    <name evidence="2" type="ordered locus">FraEuI1c_6651</name>
</gene>
<accession>E3JB00</accession>
<dbReference type="KEGG" id="fri:FraEuI1c_6651"/>
<dbReference type="Proteomes" id="UP000002484">
    <property type="component" value="Chromosome"/>
</dbReference>
<evidence type="ECO:0000313" key="2">
    <source>
        <dbReference type="EMBL" id="ADP84621.1"/>
    </source>
</evidence>
<feature type="region of interest" description="Disordered" evidence="1">
    <location>
        <begin position="38"/>
        <end position="244"/>
    </location>
</feature>
<proteinExistence type="predicted"/>
<reference evidence="2 3" key="1">
    <citation type="submission" date="2010-10" db="EMBL/GenBank/DDBJ databases">
        <title>Complete sequence of Frankia sp. EuI1c.</title>
        <authorList>
            <consortium name="US DOE Joint Genome Institute"/>
            <person name="Lucas S."/>
            <person name="Copeland A."/>
            <person name="Lapidus A."/>
            <person name="Cheng J.-F."/>
            <person name="Bruce D."/>
            <person name="Goodwin L."/>
            <person name="Pitluck S."/>
            <person name="Chertkov O."/>
            <person name="Detter J.C."/>
            <person name="Han C."/>
            <person name="Tapia R."/>
            <person name="Land M."/>
            <person name="Hauser L."/>
            <person name="Jeffries C."/>
            <person name="Kyrpides N."/>
            <person name="Ivanova N."/>
            <person name="Mikhailova N."/>
            <person name="Beauchemin N."/>
            <person name="Sen A."/>
            <person name="Sur S.A."/>
            <person name="Gtari M."/>
            <person name="Wall L."/>
            <person name="Tisa L."/>
            <person name="Woyke T."/>
        </authorList>
    </citation>
    <scope>NUCLEOTIDE SEQUENCE [LARGE SCALE GENOMIC DNA]</scope>
    <source>
        <strain evidence="3">DSM 45817 / CECT 9037 / EuI1c</strain>
    </source>
</reference>
<organism evidence="2 3">
    <name type="scientific">Pseudofrankia inefficax (strain DSM 45817 / CECT 9037 / DDB 130130 / EuI1c)</name>
    <name type="common">Frankia inefficax</name>
    <dbReference type="NCBI Taxonomy" id="298654"/>
    <lineage>
        <taxon>Bacteria</taxon>
        <taxon>Bacillati</taxon>
        <taxon>Actinomycetota</taxon>
        <taxon>Actinomycetes</taxon>
        <taxon>Frankiales</taxon>
        <taxon>Frankiaceae</taxon>
        <taxon>Pseudofrankia</taxon>
    </lineage>
</organism>
<dbReference type="STRING" id="298654.FraEuI1c_6651"/>
<feature type="compositionally biased region" description="Basic and acidic residues" evidence="1">
    <location>
        <begin position="63"/>
        <end position="98"/>
    </location>
</feature>
<protein>
    <submittedName>
        <fullName evidence="2">Uncharacterized protein</fullName>
    </submittedName>
</protein>
<dbReference type="HOGENOM" id="CLU_1093056_0_0_11"/>
<keyword evidence="3" id="KW-1185">Reference proteome</keyword>
<name>E3JB00_PSEI1</name>
<sequence>MEHRAQRRSNSLVTPIADPTSVAVPISLGMSRAARIFRASGPEKVGRSANGRAPRKVTPVPRDSPEPRLPRGPGREEQVSRERADDIARRLAAEEKANGETTTKPETTPERETTAGRETTANGAAAAEGETTVDLGEAGFPRAAPGPLQPATPWTGQRGDPPLTQDALSPHPFGHPTGELPPPFPAPPPAPVYGGPPPPGPFYVGPPPPAPPPPAPPPPAPVYGGPPPRTGHGARTEPGRPSGWRHLLARLLGR</sequence>
<evidence type="ECO:0000256" key="1">
    <source>
        <dbReference type="SAM" id="MobiDB-lite"/>
    </source>
</evidence>
<dbReference type="PRINTS" id="PR01217">
    <property type="entry name" value="PRICHEXTENSN"/>
</dbReference>
<dbReference type="EMBL" id="CP002299">
    <property type="protein sequence ID" value="ADP84621.1"/>
    <property type="molecule type" value="Genomic_DNA"/>
</dbReference>
<dbReference type="InParanoid" id="E3JB00"/>
<evidence type="ECO:0000313" key="3">
    <source>
        <dbReference type="Proteomes" id="UP000002484"/>
    </source>
</evidence>
<feature type="region of interest" description="Disordered" evidence="1">
    <location>
        <begin position="1"/>
        <end position="21"/>
    </location>
</feature>